<dbReference type="GO" id="GO:0016020">
    <property type="term" value="C:membrane"/>
    <property type="evidence" value="ECO:0007669"/>
    <property type="project" value="UniProtKB-UniRule"/>
</dbReference>
<gene>
    <name evidence="5" type="ordered locus">Nitsa_1035</name>
</gene>
<dbReference type="InterPro" id="IPR006665">
    <property type="entry name" value="OmpA-like"/>
</dbReference>
<dbReference type="Pfam" id="PF00691">
    <property type="entry name" value="OmpA"/>
    <property type="match status" value="1"/>
</dbReference>
<keyword evidence="3" id="KW-0812">Transmembrane</keyword>
<dbReference type="OrthoDB" id="9805566at2"/>
<feature type="domain" description="OmpA-like" evidence="4">
    <location>
        <begin position="339"/>
        <end position="469"/>
    </location>
</feature>
<evidence type="ECO:0000313" key="5">
    <source>
        <dbReference type="EMBL" id="ADV46293.1"/>
    </source>
</evidence>
<evidence type="ECO:0000259" key="4">
    <source>
        <dbReference type="PROSITE" id="PS51123"/>
    </source>
</evidence>
<dbReference type="SUPFAM" id="SSF103088">
    <property type="entry name" value="OmpA-like"/>
    <property type="match status" value="1"/>
</dbReference>
<dbReference type="Proteomes" id="UP000008633">
    <property type="component" value="Chromosome"/>
</dbReference>
<dbReference type="HOGENOM" id="CLU_016890_2_0_7"/>
<dbReference type="PANTHER" id="PTHR30329">
    <property type="entry name" value="STATOR ELEMENT OF FLAGELLAR MOTOR COMPLEX"/>
    <property type="match status" value="1"/>
</dbReference>
<protein>
    <submittedName>
        <fullName evidence="5">OmpA/MotB domain protein</fullName>
    </submittedName>
</protein>
<dbReference type="eggNOG" id="COG1196">
    <property type="taxonomic scope" value="Bacteria"/>
</dbReference>
<accession>E6WXN6</accession>
<feature type="coiled-coil region" evidence="2">
    <location>
        <begin position="40"/>
        <end position="316"/>
    </location>
</feature>
<dbReference type="CDD" id="cd07185">
    <property type="entry name" value="OmpA_C-like"/>
    <property type="match status" value="1"/>
</dbReference>
<dbReference type="EMBL" id="CP002452">
    <property type="protein sequence ID" value="ADV46293.1"/>
    <property type="molecule type" value="Genomic_DNA"/>
</dbReference>
<keyword evidence="3" id="KW-1133">Transmembrane helix</keyword>
<dbReference type="eggNOG" id="COG2885">
    <property type="taxonomic scope" value="Bacteria"/>
</dbReference>
<name>E6WXN6_NITSE</name>
<dbReference type="STRING" id="749222.Nitsa_1035"/>
<keyword evidence="2" id="KW-0175">Coiled coil</keyword>
<keyword evidence="6" id="KW-1185">Reference proteome</keyword>
<evidence type="ECO:0000256" key="1">
    <source>
        <dbReference type="PROSITE-ProRule" id="PRU00473"/>
    </source>
</evidence>
<keyword evidence="1 3" id="KW-0472">Membrane</keyword>
<evidence type="ECO:0000256" key="2">
    <source>
        <dbReference type="SAM" id="Coils"/>
    </source>
</evidence>
<dbReference type="PANTHER" id="PTHR30329:SF21">
    <property type="entry name" value="LIPOPROTEIN YIAD-RELATED"/>
    <property type="match status" value="1"/>
</dbReference>
<dbReference type="InterPro" id="IPR050330">
    <property type="entry name" value="Bact_OuterMem_StrucFunc"/>
</dbReference>
<dbReference type="PROSITE" id="PS51123">
    <property type="entry name" value="OMPA_2"/>
    <property type="match status" value="1"/>
</dbReference>
<evidence type="ECO:0000313" key="6">
    <source>
        <dbReference type="Proteomes" id="UP000008633"/>
    </source>
</evidence>
<feature type="transmembrane region" description="Helical" evidence="3">
    <location>
        <begin position="15"/>
        <end position="37"/>
    </location>
</feature>
<dbReference type="RefSeq" id="WP_013553986.1">
    <property type="nucleotide sequence ID" value="NC_014935.1"/>
</dbReference>
<organism evidence="5 6">
    <name type="scientific">Nitratifractor salsuginis (strain DSM 16511 / JCM 12458 / E9I37-1)</name>
    <dbReference type="NCBI Taxonomy" id="749222"/>
    <lineage>
        <taxon>Bacteria</taxon>
        <taxon>Pseudomonadati</taxon>
        <taxon>Campylobacterota</taxon>
        <taxon>Epsilonproteobacteria</taxon>
        <taxon>Campylobacterales</taxon>
        <taxon>Sulfurovaceae</taxon>
        <taxon>Nitratifractor</taxon>
    </lineage>
</organism>
<reference evidence="5 6" key="1">
    <citation type="journal article" date="2011" name="Stand. Genomic Sci.">
        <title>Complete genome sequence of Nitratifractor salsuginis type strain (E9I37-1).</title>
        <authorList>
            <person name="Anderson I."/>
            <person name="Sikorski J."/>
            <person name="Zeytun A."/>
            <person name="Nolan M."/>
            <person name="Lapidus A."/>
            <person name="Lucas S."/>
            <person name="Hammon N."/>
            <person name="Deshpande S."/>
            <person name="Cheng J.F."/>
            <person name="Tapia R."/>
            <person name="Han C."/>
            <person name="Goodwin L."/>
            <person name="Pitluck S."/>
            <person name="Liolios K."/>
            <person name="Pagani I."/>
            <person name="Ivanova N."/>
            <person name="Huntemann M."/>
            <person name="Mavromatis K."/>
            <person name="Ovchinikova G."/>
            <person name="Pati A."/>
            <person name="Chen A."/>
            <person name="Palaniappan K."/>
            <person name="Land M."/>
            <person name="Hauser L."/>
            <person name="Brambilla E.M."/>
            <person name="Ngatchou-Djao O.D."/>
            <person name="Rohde M."/>
            <person name="Tindall B.J."/>
            <person name="Goker M."/>
            <person name="Detter J.C."/>
            <person name="Woyke T."/>
            <person name="Bristow J."/>
            <person name="Eisen J.A."/>
            <person name="Markowitz V."/>
            <person name="Hugenholtz P."/>
            <person name="Klenk H.P."/>
            <person name="Kyrpides N.C."/>
        </authorList>
    </citation>
    <scope>NUCLEOTIDE SEQUENCE [LARGE SCALE GENOMIC DNA]</scope>
    <source>
        <strain evidence="6">DSM 16511 / JCM 12458 / E9I37-1</strain>
    </source>
</reference>
<sequence length="490" mass="57159">MFQRDRRPEESNNFWISYADLMAGLLFVFILLIGAIVSKSVLMRANLHEKEQRLEQAQSDLKAREDQLQKTRLHLQKLQKALQEKERALRQSRKRLAQMQRDLEEREKKIVSGWEMISNQQSTIQHQKEHIAAAEEKIRLQEEEVRKLHLLLEDLKMQLKRQKAAGARLASTVRELNASLDAAHRLNENLKKNMAEQEDLITLSKKDLKLKQKELEKLNQLLLARNAKIDELNKKVIILQNLGQESNVTLQQKQKKLQEYANKVIVLSNKLTRTENELRLKDENLTRLLEALDKQKSRYEDLIARLRKQRARIKSLTGIRLKVIDALKETLGKRIAIDKKSGALRLSSKILFDKGSAELKEEAKAELKDTFEKYIAALMSNRAIRPYLDRIIIEGHTDSDGGYLYNLELSQKRALAVMNYLLSLPIAQKYHLKKYLVASGRAYMDPIIKNGVEDKEASRRIEIKFTLRNREQMYEIERILDEGKGKRQLF</sequence>
<dbReference type="AlphaFoldDB" id="E6WXN6"/>
<dbReference type="KEGG" id="nsa:Nitsa_1035"/>
<reference evidence="6" key="2">
    <citation type="submission" date="2011-01" db="EMBL/GenBank/DDBJ databases">
        <title>The complete genome of Nitratifractor salsuginis DSM 16511.</title>
        <authorList>
            <consortium name="US DOE Joint Genome Institute (JGI-PGF)"/>
            <person name="Lucas S."/>
            <person name="Copeland A."/>
            <person name="Lapidus A."/>
            <person name="Bruce D."/>
            <person name="Goodwin L."/>
            <person name="Pitluck S."/>
            <person name="Kyrpides N."/>
            <person name="Mavromatis K."/>
            <person name="Ivanova N."/>
            <person name="Mikhailova N."/>
            <person name="Zeytun A."/>
            <person name="Detter J.C."/>
            <person name="Tapia R."/>
            <person name="Han C."/>
            <person name="Land M."/>
            <person name="Hauser L."/>
            <person name="Markowitz V."/>
            <person name="Cheng J.-F."/>
            <person name="Hugenholtz P."/>
            <person name="Woyke T."/>
            <person name="Wu D."/>
            <person name="Tindall B."/>
            <person name="Schuetze A."/>
            <person name="Brambilla E."/>
            <person name="Klenk H.-P."/>
            <person name="Eisen J.A."/>
        </authorList>
    </citation>
    <scope>NUCLEOTIDE SEQUENCE [LARGE SCALE GENOMIC DNA]</scope>
    <source>
        <strain evidence="6">DSM 16511 / JCM 12458 / E9I37-1</strain>
    </source>
</reference>
<evidence type="ECO:0000256" key="3">
    <source>
        <dbReference type="SAM" id="Phobius"/>
    </source>
</evidence>
<proteinExistence type="predicted"/>
<dbReference type="InterPro" id="IPR036737">
    <property type="entry name" value="OmpA-like_sf"/>
</dbReference>
<dbReference type="Gene3D" id="3.30.1330.60">
    <property type="entry name" value="OmpA-like domain"/>
    <property type="match status" value="1"/>
</dbReference>